<evidence type="ECO:0000256" key="6">
    <source>
        <dbReference type="ARBA" id="ARBA00029466"/>
    </source>
</evidence>
<name>A0ABT2S255_9FIRM</name>
<keyword evidence="3" id="KW-0227">DNA damage</keyword>
<reference evidence="7 8" key="1">
    <citation type="journal article" date="2021" name="ISME Commun">
        <title>Automated analysis of genomic sequences facilitates high-throughput and comprehensive description of bacteria.</title>
        <authorList>
            <person name="Hitch T.C.A."/>
        </authorList>
    </citation>
    <scope>NUCLEOTIDE SEQUENCE [LARGE SCALE GENOMIC DNA]</scope>
    <source>
        <strain evidence="7 8">Sanger_04</strain>
    </source>
</reference>
<dbReference type="EMBL" id="JAOQKC010000044">
    <property type="protein sequence ID" value="MCU6698578.1"/>
    <property type="molecule type" value="Genomic_DNA"/>
</dbReference>
<dbReference type="InterPro" id="IPR004603">
    <property type="entry name" value="DNA_mismatch_endonuc_vsr"/>
</dbReference>
<gene>
    <name evidence="7" type="ORF">OCV63_17105</name>
</gene>
<protein>
    <submittedName>
        <fullName evidence="7">Very short patch repair endonuclease</fullName>
    </submittedName>
</protein>
<dbReference type="Gene3D" id="3.40.960.10">
    <property type="entry name" value="VSR Endonuclease"/>
    <property type="match status" value="1"/>
</dbReference>
<keyword evidence="5" id="KW-0234">DNA repair</keyword>
<evidence type="ECO:0000256" key="1">
    <source>
        <dbReference type="ARBA" id="ARBA00022722"/>
    </source>
</evidence>
<evidence type="ECO:0000313" key="8">
    <source>
        <dbReference type="Proteomes" id="UP001652461"/>
    </source>
</evidence>
<evidence type="ECO:0000256" key="5">
    <source>
        <dbReference type="ARBA" id="ARBA00023204"/>
    </source>
</evidence>
<organism evidence="7 8">
    <name type="scientific">Laedolimicola ammoniilytica</name>
    <dbReference type="NCBI Taxonomy" id="2981771"/>
    <lineage>
        <taxon>Bacteria</taxon>
        <taxon>Bacillati</taxon>
        <taxon>Bacillota</taxon>
        <taxon>Clostridia</taxon>
        <taxon>Lachnospirales</taxon>
        <taxon>Lachnospiraceae</taxon>
        <taxon>Laedolimicola</taxon>
    </lineage>
</organism>
<dbReference type="Pfam" id="PF03852">
    <property type="entry name" value="Vsr"/>
    <property type="match status" value="1"/>
</dbReference>
<proteinExistence type="inferred from homology"/>
<dbReference type="Proteomes" id="UP001652461">
    <property type="component" value="Unassembled WGS sequence"/>
</dbReference>
<accession>A0ABT2S255</accession>
<sequence>MPRDAATVSKNMSKIHSHDTSIEVQLRKALWHKGYHYRKNYKVLPGSPDIVLTKYKIAIFCDSEFFHGKDWEILKLRLEKGKNPDFWIKKIERNRHRDYENDKKLLFLGYTVFHFWGQDIIKHTDECIQAIEESIWDSTLSCSSIEYDTTE</sequence>
<dbReference type="SUPFAM" id="SSF52980">
    <property type="entry name" value="Restriction endonuclease-like"/>
    <property type="match status" value="1"/>
</dbReference>
<dbReference type="NCBIfam" id="TIGR00632">
    <property type="entry name" value="vsr"/>
    <property type="match status" value="1"/>
</dbReference>
<keyword evidence="8" id="KW-1185">Reference proteome</keyword>
<keyword evidence="1" id="KW-0540">Nuclease</keyword>
<dbReference type="CDD" id="cd00221">
    <property type="entry name" value="Vsr"/>
    <property type="match status" value="1"/>
</dbReference>
<keyword evidence="2 7" id="KW-0255">Endonuclease</keyword>
<evidence type="ECO:0000256" key="3">
    <source>
        <dbReference type="ARBA" id="ARBA00022763"/>
    </source>
</evidence>
<evidence type="ECO:0000313" key="7">
    <source>
        <dbReference type="EMBL" id="MCU6698578.1"/>
    </source>
</evidence>
<comment type="caution">
    <text evidence="7">The sequence shown here is derived from an EMBL/GenBank/DDBJ whole genome shotgun (WGS) entry which is preliminary data.</text>
</comment>
<evidence type="ECO:0000256" key="2">
    <source>
        <dbReference type="ARBA" id="ARBA00022759"/>
    </source>
</evidence>
<evidence type="ECO:0000256" key="4">
    <source>
        <dbReference type="ARBA" id="ARBA00022801"/>
    </source>
</evidence>
<comment type="similarity">
    <text evidence="6">Belongs to the Vsr family.</text>
</comment>
<dbReference type="GO" id="GO:0004519">
    <property type="term" value="F:endonuclease activity"/>
    <property type="evidence" value="ECO:0007669"/>
    <property type="project" value="UniProtKB-KW"/>
</dbReference>
<keyword evidence="4" id="KW-0378">Hydrolase</keyword>
<dbReference type="RefSeq" id="WP_158365418.1">
    <property type="nucleotide sequence ID" value="NZ_JAOQKC010000044.1"/>
</dbReference>
<dbReference type="InterPro" id="IPR011335">
    <property type="entry name" value="Restrct_endonuc-II-like"/>
</dbReference>